<dbReference type="Pfam" id="PF05721">
    <property type="entry name" value="PhyH"/>
    <property type="match status" value="1"/>
</dbReference>
<dbReference type="RefSeq" id="XP_005111281.2">
    <property type="nucleotide sequence ID" value="XM_005111224.2"/>
</dbReference>
<dbReference type="Proteomes" id="UP000694888">
    <property type="component" value="Unplaced"/>
</dbReference>
<reference evidence="3" key="1">
    <citation type="submission" date="2025-08" db="UniProtKB">
        <authorList>
            <consortium name="RefSeq"/>
        </authorList>
    </citation>
    <scope>IDENTIFICATION</scope>
</reference>
<dbReference type="InterPro" id="IPR008775">
    <property type="entry name" value="Phytyl_CoA_dOase-like"/>
</dbReference>
<evidence type="ECO:0000313" key="3">
    <source>
        <dbReference type="RefSeq" id="XP_005111281.2"/>
    </source>
</evidence>
<evidence type="ECO:0000313" key="2">
    <source>
        <dbReference type="Proteomes" id="UP000694888"/>
    </source>
</evidence>
<comment type="cofactor">
    <cofactor evidence="1">
        <name>Fe cation</name>
        <dbReference type="ChEBI" id="CHEBI:24875"/>
    </cofactor>
</comment>
<dbReference type="PANTHER" id="PTHR20883:SF51">
    <property type="entry name" value="PHYTANOYL-COA HYDROXYLASE"/>
    <property type="match status" value="1"/>
</dbReference>
<accession>A0ABM0K8F7</accession>
<proteinExistence type="predicted"/>
<protein>
    <submittedName>
        <fullName evidence="3">L-proline trans-4-hydroxylase</fullName>
    </submittedName>
</protein>
<organism evidence="2 3">
    <name type="scientific">Aplysia californica</name>
    <name type="common">California sea hare</name>
    <dbReference type="NCBI Taxonomy" id="6500"/>
    <lineage>
        <taxon>Eukaryota</taxon>
        <taxon>Metazoa</taxon>
        <taxon>Spiralia</taxon>
        <taxon>Lophotrochozoa</taxon>
        <taxon>Mollusca</taxon>
        <taxon>Gastropoda</taxon>
        <taxon>Heterobranchia</taxon>
        <taxon>Euthyneura</taxon>
        <taxon>Tectipleura</taxon>
        <taxon>Aplysiida</taxon>
        <taxon>Aplysioidea</taxon>
        <taxon>Aplysiidae</taxon>
        <taxon>Aplysia</taxon>
    </lineage>
</organism>
<name>A0ABM0K8F7_APLCA</name>
<dbReference type="SUPFAM" id="SSF51197">
    <property type="entry name" value="Clavaminate synthase-like"/>
    <property type="match status" value="1"/>
</dbReference>
<dbReference type="GeneID" id="101846929"/>
<evidence type="ECO:0000256" key="1">
    <source>
        <dbReference type="ARBA" id="ARBA00001962"/>
    </source>
</evidence>
<dbReference type="Gene3D" id="2.60.120.620">
    <property type="entry name" value="q2cbj1_9rhob like domain"/>
    <property type="match status" value="1"/>
</dbReference>
<sequence>MPGLNEYTYGGQELEVTEDMKAAFDRDGFVTIKGLLNPQELAVVQESLQGPDSLSSEQFSFGRADGEGKTARMSLWNHPGSDTTGTLARTRKMALTAEKLLGGEVYHYHSKLMMKEAGTGGKFVWHQDYGYWYGFACLFPDMLTSFVALDKCDKDNGCLQVLKGSHRCGRIEHLKVAGQTGADMARVQELEKVLEKVYVELDPGDALFFHCNLLHCSSQNLSDRRRWAILSCYSRKHNSPYQKIIHALYQPLNMVDNDAVVKQGVSRELKGKEVMMQFDGEFRPIVP</sequence>
<gene>
    <name evidence="3" type="primary">LOC101846929</name>
</gene>
<dbReference type="PANTHER" id="PTHR20883">
    <property type="entry name" value="PHYTANOYL-COA DIOXYGENASE DOMAIN CONTAINING 1"/>
    <property type="match status" value="1"/>
</dbReference>
<keyword evidence="2" id="KW-1185">Reference proteome</keyword>